<keyword evidence="17" id="KW-0464">Manganese</keyword>
<gene>
    <name evidence="23" type="ORF">GGQ72_004721</name>
</gene>
<keyword evidence="12" id="KW-0067">ATP-binding</keyword>
<evidence type="ECO:0000256" key="10">
    <source>
        <dbReference type="ARBA" id="ARBA00022801"/>
    </source>
</evidence>
<evidence type="ECO:0000256" key="3">
    <source>
        <dbReference type="ARBA" id="ARBA00022598"/>
    </source>
</evidence>
<dbReference type="NCBIfam" id="TIGR02779">
    <property type="entry name" value="NHEJ_ligase_lig"/>
    <property type="match status" value="1"/>
</dbReference>
<evidence type="ECO:0000256" key="6">
    <source>
        <dbReference type="ARBA" id="ARBA00022722"/>
    </source>
</evidence>
<dbReference type="InterPro" id="IPR012340">
    <property type="entry name" value="NA-bd_OB-fold"/>
</dbReference>
<evidence type="ECO:0000256" key="12">
    <source>
        <dbReference type="ARBA" id="ARBA00022840"/>
    </source>
</evidence>
<evidence type="ECO:0000313" key="24">
    <source>
        <dbReference type="Proteomes" id="UP000519897"/>
    </source>
</evidence>
<dbReference type="GO" id="GO:0003677">
    <property type="term" value="F:DNA binding"/>
    <property type="evidence" value="ECO:0007669"/>
    <property type="project" value="UniProtKB-KW"/>
</dbReference>
<dbReference type="GO" id="GO:0046872">
    <property type="term" value="F:metal ion binding"/>
    <property type="evidence" value="ECO:0007669"/>
    <property type="project" value="UniProtKB-KW"/>
</dbReference>
<dbReference type="RefSeq" id="WP_165131667.1">
    <property type="nucleotide sequence ID" value="NZ_CP049249.1"/>
</dbReference>
<dbReference type="Proteomes" id="UP000519897">
    <property type="component" value="Unassembled WGS sequence"/>
</dbReference>
<accession>A0A7W6LKY4</accession>
<keyword evidence="13" id="KW-0239">DNA-directed DNA polymerase</keyword>
<organism evidence="23 24">
    <name type="scientific">Rhizobium rhizoryzae</name>
    <dbReference type="NCBI Taxonomy" id="451876"/>
    <lineage>
        <taxon>Bacteria</taxon>
        <taxon>Pseudomonadati</taxon>
        <taxon>Pseudomonadota</taxon>
        <taxon>Alphaproteobacteria</taxon>
        <taxon>Hyphomicrobiales</taxon>
        <taxon>Rhizobiaceae</taxon>
        <taxon>Rhizobium/Agrobacterium group</taxon>
        <taxon>Rhizobium</taxon>
    </lineage>
</organism>
<dbReference type="CDD" id="cd04862">
    <property type="entry name" value="PaeLigD_Pol_like"/>
    <property type="match status" value="1"/>
</dbReference>
<evidence type="ECO:0000256" key="21">
    <source>
        <dbReference type="SAM" id="MobiDB-lite"/>
    </source>
</evidence>
<dbReference type="InterPro" id="IPR014146">
    <property type="entry name" value="LigD_ligase_dom"/>
</dbReference>
<dbReference type="Gene3D" id="3.30.1490.70">
    <property type="match status" value="1"/>
</dbReference>
<dbReference type="Pfam" id="PF13298">
    <property type="entry name" value="LigD_N"/>
    <property type="match status" value="1"/>
</dbReference>
<dbReference type="NCBIfam" id="TIGR02777">
    <property type="entry name" value="LigD_PE_dom"/>
    <property type="match status" value="1"/>
</dbReference>
<dbReference type="InterPro" id="IPR033651">
    <property type="entry name" value="PaeLigD_Pol-like"/>
</dbReference>
<dbReference type="Pfam" id="PF21686">
    <property type="entry name" value="LigD_Prim-Pol"/>
    <property type="match status" value="1"/>
</dbReference>
<evidence type="ECO:0000313" key="23">
    <source>
        <dbReference type="EMBL" id="MBB4146151.1"/>
    </source>
</evidence>
<dbReference type="InterPro" id="IPR014143">
    <property type="entry name" value="NHEJ_ligase_prk"/>
</dbReference>
<comment type="cofactor">
    <cofactor evidence="1">
        <name>Mn(2+)</name>
        <dbReference type="ChEBI" id="CHEBI:29035"/>
    </cofactor>
</comment>
<keyword evidence="15" id="KW-0233">DNA recombination</keyword>
<evidence type="ECO:0000256" key="7">
    <source>
        <dbReference type="ARBA" id="ARBA00022723"/>
    </source>
</evidence>
<evidence type="ECO:0000256" key="15">
    <source>
        <dbReference type="ARBA" id="ARBA00023172"/>
    </source>
</evidence>
<evidence type="ECO:0000256" key="19">
    <source>
        <dbReference type="ARBA" id="ARBA00029943"/>
    </source>
</evidence>
<dbReference type="GO" id="GO:0005524">
    <property type="term" value="F:ATP binding"/>
    <property type="evidence" value="ECO:0007669"/>
    <property type="project" value="UniProtKB-KW"/>
</dbReference>
<evidence type="ECO:0000256" key="20">
    <source>
        <dbReference type="ARBA" id="ARBA00034003"/>
    </source>
</evidence>
<evidence type="ECO:0000256" key="8">
    <source>
        <dbReference type="ARBA" id="ARBA00022741"/>
    </source>
</evidence>
<evidence type="ECO:0000256" key="9">
    <source>
        <dbReference type="ARBA" id="ARBA00022763"/>
    </source>
</evidence>
<keyword evidence="6" id="KW-0540">Nuclease</keyword>
<keyword evidence="5" id="KW-0548">Nucleotidyltransferase</keyword>
<keyword evidence="11" id="KW-0269">Exonuclease</keyword>
<feature type="domain" description="ATP-dependent DNA ligase family profile" evidence="22">
    <location>
        <begin position="344"/>
        <end position="437"/>
    </location>
</feature>
<dbReference type="GO" id="GO:0003887">
    <property type="term" value="F:DNA-directed DNA polymerase activity"/>
    <property type="evidence" value="ECO:0007669"/>
    <property type="project" value="UniProtKB-KW"/>
</dbReference>
<evidence type="ECO:0000256" key="2">
    <source>
        <dbReference type="ARBA" id="ARBA00012727"/>
    </source>
</evidence>
<keyword evidence="3 23" id="KW-0436">Ligase</keyword>
<keyword evidence="10" id="KW-0378">Hydrolase</keyword>
<dbReference type="SUPFAM" id="SSF50249">
    <property type="entry name" value="Nucleic acid-binding proteins"/>
    <property type="match status" value="1"/>
</dbReference>
<dbReference type="CDD" id="cd07971">
    <property type="entry name" value="OBF_DNA_ligase_LigD"/>
    <property type="match status" value="1"/>
</dbReference>
<keyword evidence="8" id="KW-0547">Nucleotide-binding</keyword>
<dbReference type="PANTHER" id="PTHR42705:SF2">
    <property type="entry name" value="BIFUNCTIONAL NON-HOMOLOGOUS END JOINING PROTEIN LIGD"/>
    <property type="match status" value="1"/>
</dbReference>
<dbReference type="InterPro" id="IPR052171">
    <property type="entry name" value="NHEJ_LigD"/>
</dbReference>
<evidence type="ECO:0000256" key="11">
    <source>
        <dbReference type="ARBA" id="ARBA00022839"/>
    </source>
</evidence>
<reference evidence="23 24" key="1">
    <citation type="submission" date="2020-08" db="EMBL/GenBank/DDBJ databases">
        <title>Genomic Encyclopedia of Type Strains, Phase IV (KMG-IV): sequencing the most valuable type-strain genomes for metagenomic binning, comparative biology and taxonomic classification.</title>
        <authorList>
            <person name="Goeker M."/>
        </authorList>
    </citation>
    <scope>NUCLEOTIDE SEQUENCE [LARGE SCALE GENOMIC DNA]</scope>
    <source>
        <strain evidence="23 24">DSM 29514</strain>
    </source>
</reference>
<keyword evidence="9" id="KW-0227">DNA damage</keyword>
<evidence type="ECO:0000256" key="18">
    <source>
        <dbReference type="ARBA" id="ARBA00023268"/>
    </source>
</evidence>
<dbReference type="InterPro" id="IPR012310">
    <property type="entry name" value="DNA_ligase_ATP-dep_cent"/>
</dbReference>
<evidence type="ECO:0000256" key="13">
    <source>
        <dbReference type="ARBA" id="ARBA00022932"/>
    </source>
</evidence>
<evidence type="ECO:0000256" key="17">
    <source>
        <dbReference type="ARBA" id="ARBA00023211"/>
    </source>
</evidence>
<dbReference type="AlphaFoldDB" id="A0A7W6LKY4"/>
<evidence type="ECO:0000256" key="14">
    <source>
        <dbReference type="ARBA" id="ARBA00023125"/>
    </source>
</evidence>
<proteinExistence type="predicted"/>
<dbReference type="EMBL" id="JACIEC010000020">
    <property type="protein sequence ID" value="MBB4146151.1"/>
    <property type="molecule type" value="Genomic_DNA"/>
</dbReference>
<dbReference type="InterPro" id="IPR014145">
    <property type="entry name" value="LigD_pol_dom"/>
</dbReference>
<dbReference type="NCBIfam" id="TIGR02778">
    <property type="entry name" value="ligD_pol"/>
    <property type="match status" value="1"/>
</dbReference>
<dbReference type="Gene3D" id="3.90.920.10">
    <property type="entry name" value="DNA primase, PRIM domain"/>
    <property type="match status" value="1"/>
</dbReference>
<dbReference type="GO" id="GO:0003910">
    <property type="term" value="F:DNA ligase (ATP) activity"/>
    <property type="evidence" value="ECO:0007669"/>
    <property type="project" value="UniProtKB-EC"/>
</dbReference>
<dbReference type="GO" id="GO:0004527">
    <property type="term" value="F:exonuclease activity"/>
    <property type="evidence" value="ECO:0007669"/>
    <property type="project" value="UniProtKB-KW"/>
</dbReference>
<dbReference type="GO" id="GO:0006281">
    <property type="term" value="P:DNA repair"/>
    <property type="evidence" value="ECO:0007669"/>
    <property type="project" value="UniProtKB-KW"/>
</dbReference>
<dbReference type="Gene3D" id="3.30.470.30">
    <property type="entry name" value="DNA ligase/mRNA capping enzyme"/>
    <property type="match status" value="1"/>
</dbReference>
<keyword evidence="18" id="KW-0511">Multifunctional enzyme</keyword>
<dbReference type="InterPro" id="IPR014144">
    <property type="entry name" value="LigD_PE_domain"/>
</dbReference>
<sequence length="887" mass="97374">MADSLSTYRSKRDFKKTKEPSGEVGIKPSNRLRFVVQKHDATRLHYDLRLELDGVFKSWAVTRGPSLDPSDKRLAVEVEDHPLDYGDFEGTIPKGEYGGGTVMLWDRGYWEPEGTRSPEEALKKGDFKFVLHGKRLQGSFVLVRMRHDRDGGKRTNWLLIKHHDEHSVEADGAAILEDNNTSVASGRTMEAIASGKGRKPTPFMLQGDAAEADAVWDSSRGLAADERNAAAKTGTTKAKKRAATKRASSAMPDFIAPQLCETLTRPPAGKGWIHEIKFDGYRIQMRVENGDVTLKTRKGLDWTAKWPAIAAAASSLPDCTIDGEICALDENGAPDFAALQAALSEGTTDELVYFAFDLLFVGGDDLRDHPLTDRKERLASCLSDAGDDPLLRFVEHFETGGDAVLKSACRLSLEGIVSKQADAPYQSGRTETWAKSKCRAGHEVVIGAYATTNGKFRSLLVGVNRGNHFVYVGRVGTGYGAKVVETLLPKLGALETAKSPFTGIGAPKKSSDIVWLKPELVAEIEFAGWTADGQVRQASFKGLREDKPADEVEAETPASPVEQEVPDPETDKPAQKQFRRGAKAEVMSVMISSPDKPLWPDAGDGKPVTKVDLARYHEAVGSWLIEHIKGRPCSIIRTPDGIGGEQFFQRHAMPGTSNLLELVTVFGDKKPYLQIDRVEGLAAIAQIGGVELHPWNCEPNQPEVPGRLVFDLDPGPGVEFSSVVEAAREIRDRLEELGLVSFCKTTGGKGLHVVTPLLVPKGKKLSWDEAKGFAHDVCQEMARDNPDLYLIKMAKNQREGRIFLDYLRNDRMATAVAPLSPRARPGATVSMPLNWTQVKADLDPKRFTVRTVPDLLKKSTAWQDYCDGQRPLEPAIKRLAKSRKVAA</sequence>
<dbReference type="InterPro" id="IPR012309">
    <property type="entry name" value="DNA_ligase_ATP-dep_C"/>
</dbReference>
<dbReference type="CDD" id="cd07906">
    <property type="entry name" value="Adenylation_DNA_ligase_LigD_LigC"/>
    <property type="match status" value="1"/>
</dbReference>
<dbReference type="Pfam" id="PF01068">
    <property type="entry name" value="DNA_ligase_A_M"/>
    <property type="match status" value="1"/>
</dbReference>
<dbReference type="Gene3D" id="2.40.50.140">
    <property type="entry name" value="Nucleic acid-binding proteins"/>
    <property type="match status" value="1"/>
</dbReference>
<keyword evidence="7" id="KW-0479">Metal-binding</keyword>
<comment type="catalytic activity">
    <reaction evidence="20">
        <text>ATP + (deoxyribonucleotide)n-3'-hydroxyl + 5'-phospho-(deoxyribonucleotide)m = (deoxyribonucleotide)n+m + AMP + diphosphate.</text>
        <dbReference type="EC" id="6.5.1.1"/>
    </reaction>
</comment>
<dbReference type="EC" id="6.5.1.1" evidence="2"/>
<feature type="region of interest" description="Disordered" evidence="21">
    <location>
        <begin position="543"/>
        <end position="575"/>
    </location>
</feature>
<dbReference type="NCBIfam" id="TIGR02776">
    <property type="entry name" value="NHEJ_ligase_prk"/>
    <property type="match status" value="1"/>
</dbReference>
<keyword evidence="16" id="KW-0234">DNA repair</keyword>
<dbReference type="PANTHER" id="PTHR42705">
    <property type="entry name" value="BIFUNCTIONAL NON-HOMOLOGOUS END JOINING PROTEIN LIGD"/>
    <property type="match status" value="1"/>
</dbReference>
<keyword evidence="4" id="KW-0808">Transferase</keyword>
<keyword evidence="14" id="KW-0238">DNA-binding</keyword>
<dbReference type="GO" id="GO:0006310">
    <property type="term" value="P:DNA recombination"/>
    <property type="evidence" value="ECO:0007669"/>
    <property type="project" value="UniProtKB-KW"/>
</dbReference>
<keyword evidence="24" id="KW-1185">Reference proteome</keyword>
<dbReference type="Pfam" id="PF04679">
    <property type="entry name" value="DNA_ligase_A_C"/>
    <property type="match status" value="1"/>
</dbReference>
<name>A0A7W6LKY4_9HYPH</name>
<evidence type="ECO:0000259" key="22">
    <source>
        <dbReference type="PROSITE" id="PS50160"/>
    </source>
</evidence>
<protein>
    <recommendedName>
        <fullName evidence="2">DNA ligase (ATP)</fullName>
        <ecNumber evidence="2">6.5.1.1</ecNumber>
    </recommendedName>
    <alternativeName>
        <fullName evidence="19">NHEJ DNA polymerase</fullName>
    </alternativeName>
</protein>
<dbReference type="NCBIfam" id="NF004628">
    <property type="entry name" value="PRK05972.1"/>
    <property type="match status" value="1"/>
</dbReference>
<comment type="caution">
    <text evidence="23">The sequence shown here is derived from an EMBL/GenBank/DDBJ whole genome shotgun (WGS) entry which is preliminary data.</text>
</comment>
<evidence type="ECO:0000256" key="5">
    <source>
        <dbReference type="ARBA" id="ARBA00022695"/>
    </source>
</evidence>
<dbReference type="PROSITE" id="PS50160">
    <property type="entry name" value="DNA_LIGASE_A3"/>
    <property type="match status" value="1"/>
</dbReference>
<evidence type="ECO:0000256" key="16">
    <source>
        <dbReference type="ARBA" id="ARBA00023204"/>
    </source>
</evidence>
<evidence type="ECO:0000256" key="1">
    <source>
        <dbReference type="ARBA" id="ARBA00001936"/>
    </source>
</evidence>
<feature type="region of interest" description="Disordered" evidence="21">
    <location>
        <begin position="227"/>
        <end position="246"/>
    </location>
</feature>
<evidence type="ECO:0000256" key="4">
    <source>
        <dbReference type="ARBA" id="ARBA00022679"/>
    </source>
</evidence>
<dbReference type="SUPFAM" id="SSF56091">
    <property type="entry name" value="DNA ligase/mRNA capping enzyme, catalytic domain"/>
    <property type="match status" value="1"/>
</dbReference>
<feature type="region of interest" description="Disordered" evidence="21">
    <location>
        <begin position="1"/>
        <end position="26"/>
    </location>
</feature>